<reference evidence="5 6" key="1">
    <citation type="submission" date="2017-06" db="EMBL/GenBank/DDBJ databases">
        <title>Genome sequencing of cyanobaciteial culture collection at National Institute for Environmental Studies (NIES).</title>
        <authorList>
            <person name="Hirose Y."/>
            <person name="Shimura Y."/>
            <person name="Fujisawa T."/>
            <person name="Nakamura Y."/>
            <person name="Kawachi M."/>
        </authorList>
    </citation>
    <scope>NUCLEOTIDE SEQUENCE [LARGE SCALE GENOMIC DNA]</scope>
    <source>
        <strain evidence="5 6">NIES-23</strain>
    </source>
</reference>
<feature type="binding site" description="axial binding residue" evidence="3">
    <location>
        <position position="399"/>
    </location>
    <ligand>
        <name>heme</name>
        <dbReference type="ChEBI" id="CHEBI:30413"/>
    </ligand>
    <ligandPart>
        <name>Fe</name>
        <dbReference type="ChEBI" id="CHEBI:18248"/>
    </ligandPart>
</feature>
<dbReference type="EMBL" id="AP018216">
    <property type="protein sequence ID" value="BAY70298.1"/>
    <property type="molecule type" value="Genomic_DNA"/>
</dbReference>
<evidence type="ECO:0000313" key="6">
    <source>
        <dbReference type="Proteomes" id="UP000217507"/>
    </source>
</evidence>
<dbReference type="PANTHER" id="PTHR24305:SF166">
    <property type="entry name" value="CYTOCHROME P450 12A4, MITOCHONDRIAL-RELATED"/>
    <property type="match status" value="1"/>
</dbReference>
<protein>
    <submittedName>
        <fullName evidence="5">Cytochrome P450</fullName>
    </submittedName>
</protein>
<keyword evidence="4" id="KW-0560">Oxidoreductase</keyword>
<dbReference type="CDD" id="cd11053">
    <property type="entry name" value="CYP110-like"/>
    <property type="match status" value="1"/>
</dbReference>
<dbReference type="GO" id="GO:0020037">
    <property type="term" value="F:heme binding"/>
    <property type="evidence" value="ECO:0007669"/>
    <property type="project" value="InterPro"/>
</dbReference>
<dbReference type="InterPro" id="IPR050121">
    <property type="entry name" value="Cytochrome_P450_monoxygenase"/>
</dbReference>
<evidence type="ECO:0000256" key="4">
    <source>
        <dbReference type="RuleBase" id="RU000461"/>
    </source>
</evidence>
<evidence type="ECO:0000256" key="1">
    <source>
        <dbReference type="ARBA" id="ARBA00001971"/>
    </source>
</evidence>
<keyword evidence="3 4" id="KW-0479">Metal-binding</keyword>
<dbReference type="PRINTS" id="PR00463">
    <property type="entry name" value="EP450I"/>
</dbReference>
<evidence type="ECO:0000256" key="3">
    <source>
        <dbReference type="PIRSR" id="PIRSR602401-1"/>
    </source>
</evidence>
<gene>
    <name evidence="5" type="ORF">NIES23_31020</name>
</gene>
<evidence type="ECO:0000256" key="2">
    <source>
        <dbReference type="ARBA" id="ARBA00010617"/>
    </source>
</evidence>
<name>A0A1Z4KMX7_ANAVA</name>
<dbReference type="GO" id="GO:0016705">
    <property type="term" value="F:oxidoreductase activity, acting on paired donors, with incorporation or reduction of molecular oxygen"/>
    <property type="evidence" value="ECO:0007669"/>
    <property type="project" value="InterPro"/>
</dbReference>
<dbReference type="SUPFAM" id="SSF48264">
    <property type="entry name" value="Cytochrome P450"/>
    <property type="match status" value="1"/>
</dbReference>
<organism evidence="5 6">
    <name type="scientific">Trichormus variabilis NIES-23</name>
    <dbReference type="NCBI Taxonomy" id="1973479"/>
    <lineage>
        <taxon>Bacteria</taxon>
        <taxon>Bacillati</taxon>
        <taxon>Cyanobacteriota</taxon>
        <taxon>Cyanophyceae</taxon>
        <taxon>Nostocales</taxon>
        <taxon>Nostocaceae</taxon>
        <taxon>Trichormus</taxon>
    </lineage>
</organism>
<dbReference type="Pfam" id="PF00067">
    <property type="entry name" value="p450"/>
    <property type="match status" value="1"/>
</dbReference>
<keyword evidence="4" id="KW-0503">Monooxygenase</keyword>
<evidence type="ECO:0000313" key="5">
    <source>
        <dbReference type="EMBL" id="BAY70298.1"/>
    </source>
</evidence>
<dbReference type="InterPro" id="IPR002401">
    <property type="entry name" value="Cyt_P450_E_grp-I"/>
</dbReference>
<sequence length="468" mass="53785">MKYQIQRPNPLKTHPFLQKLQWIADPVEYMKKASLQHPDMFTAEVIGFGDTVVFVSHPQGIQTLFANDRKKLVAVGEANRILYPLVGNNSMFLLEGVKHKQRRQLLMPSFHGERMREYGHLIRNITENLFSQLQQDVTFSALTAMREISMQVILQAVFGFYEGERCQQFKHLLPIFLSELFQSPLASSILFFPSLQKDLGNLTPWGRFVRQREKIDKLLYAEIAERRQEINSDRIDILSLLISARDETGDSMSDKELRDELITLMISGHETTGTAMAWSLYWILQTPEVFQRLIQELDSLGDSPDPMSIFRLPYLTAVCNETLRINPVAMLTLPRVVKEPIELLGNRLETSTTVVGCIYLTHHREDLYPESKLFKPERFLKREFSQYEFMPFGGGVRGCIGQALAMFEMKIVLATVLSRYQLALADRKPERPQRQGFTLTPTNGVKMLITGQHKRQNYSMAASTTFNA</sequence>
<dbReference type="Proteomes" id="UP000217507">
    <property type="component" value="Chromosome"/>
</dbReference>
<dbReference type="InterPro" id="IPR036396">
    <property type="entry name" value="Cyt_P450_sf"/>
</dbReference>
<dbReference type="Gene3D" id="1.10.630.10">
    <property type="entry name" value="Cytochrome P450"/>
    <property type="match status" value="1"/>
</dbReference>
<comment type="similarity">
    <text evidence="2 4">Belongs to the cytochrome P450 family.</text>
</comment>
<accession>A0A1Z4KMX7</accession>
<comment type="cofactor">
    <cofactor evidence="1 3">
        <name>heme</name>
        <dbReference type="ChEBI" id="CHEBI:30413"/>
    </cofactor>
</comment>
<dbReference type="AlphaFoldDB" id="A0A1Z4KMX7"/>
<dbReference type="GO" id="GO:0004497">
    <property type="term" value="F:monooxygenase activity"/>
    <property type="evidence" value="ECO:0007669"/>
    <property type="project" value="UniProtKB-KW"/>
</dbReference>
<proteinExistence type="inferred from homology"/>
<keyword evidence="3 4" id="KW-0349">Heme</keyword>
<keyword evidence="3 4" id="KW-0408">Iron</keyword>
<dbReference type="PROSITE" id="PS00086">
    <property type="entry name" value="CYTOCHROME_P450"/>
    <property type="match status" value="1"/>
</dbReference>
<dbReference type="PRINTS" id="PR00385">
    <property type="entry name" value="P450"/>
</dbReference>
<dbReference type="InterPro" id="IPR017972">
    <property type="entry name" value="Cyt_P450_CS"/>
</dbReference>
<dbReference type="InterPro" id="IPR001128">
    <property type="entry name" value="Cyt_P450"/>
</dbReference>
<dbReference type="GO" id="GO:0005506">
    <property type="term" value="F:iron ion binding"/>
    <property type="evidence" value="ECO:0007669"/>
    <property type="project" value="InterPro"/>
</dbReference>
<dbReference type="PANTHER" id="PTHR24305">
    <property type="entry name" value="CYTOCHROME P450"/>
    <property type="match status" value="1"/>
</dbReference>